<proteinExistence type="predicted"/>
<accession>A0A562UCC3</accession>
<gene>
    <name evidence="2" type="ORF">JN11_01005</name>
</gene>
<dbReference type="RefSeq" id="WP_144910194.1">
    <property type="nucleotide sequence ID" value="NZ_VLLI01000002.1"/>
</dbReference>
<feature type="domain" description="DinB-like" evidence="1">
    <location>
        <begin position="28"/>
        <end position="151"/>
    </location>
</feature>
<dbReference type="Pfam" id="PF12867">
    <property type="entry name" value="DinB_2"/>
    <property type="match status" value="1"/>
</dbReference>
<dbReference type="InterPro" id="IPR024775">
    <property type="entry name" value="DinB-like"/>
</dbReference>
<comment type="caution">
    <text evidence="2">The sequence shown here is derived from an EMBL/GenBank/DDBJ whole genome shotgun (WGS) entry which is preliminary data.</text>
</comment>
<evidence type="ECO:0000313" key="2">
    <source>
        <dbReference type="EMBL" id="TWJ03462.1"/>
    </source>
</evidence>
<evidence type="ECO:0000313" key="3">
    <source>
        <dbReference type="Proteomes" id="UP000317010"/>
    </source>
</evidence>
<protein>
    <submittedName>
        <fullName evidence="2">Putative damage-inducible protein DinB</fullName>
    </submittedName>
</protein>
<dbReference type="OrthoDB" id="9814103at2"/>
<evidence type="ECO:0000259" key="1">
    <source>
        <dbReference type="Pfam" id="PF12867"/>
    </source>
</evidence>
<organism evidence="2 3">
    <name type="scientific">Mucilaginibacter frigoritolerans</name>
    <dbReference type="NCBI Taxonomy" id="652788"/>
    <lineage>
        <taxon>Bacteria</taxon>
        <taxon>Pseudomonadati</taxon>
        <taxon>Bacteroidota</taxon>
        <taxon>Sphingobacteriia</taxon>
        <taxon>Sphingobacteriales</taxon>
        <taxon>Sphingobacteriaceae</taxon>
        <taxon>Mucilaginibacter</taxon>
    </lineage>
</organism>
<name>A0A562UCC3_9SPHI</name>
<reference evidence="2 3" key="1">
    <citation type="submission" date="2019-07" db="EMBL/GenBank/DDBJ databases">
        <title>Genomic Encyclopedia of Archaeal and Bacterial Type Strains, Phase II (KMG-II): from individual species to whole genera.</title>
        <authorList>
            <person name="Goeker M."/>
        </authorList>
    </citation>
    <scope>NUCLEOTIDE SEQUENCE [LARGE SCALE GENOMIC DNA]</scope>
    <source>
        <strain evidence="2 3">ATCC BAA-1854</strain>
    </source>
</reference>
<keyword evidence="3" id="KW-1185">Reference proteome</keyword>
<dbReference type="EMBL" id="VLLI01000002">
    <property type="protein sequence ID" value="TWJ03462.1"/>
    <property type="molecule type" value="Genomic_DNA"/>
</dbReference>
<dbReference type="AlphaFoldDB" id="A0A562UCC3"/>
<dbReference type="SUPFAM" id="SSF109854">
    <property type="entry name" value="DinB/YfiT-like putative metalloenzymes"/>
    <property type="match status" value="1"/>
</dbReference>
<dbReference type="Gene3D" id="1.20.120.450">
    <property type="entry name" value="dinb family like domain"/>
    <property type="match status" value="1"/>
</dbReference>
<dbReference type="Proteomes" id="UP000317010">
    <property type="component" value="Unassembled WGS sequence"/>
</dbReference>
<dbReference type="InterPro" id="IPR034660">
    <property type="entry name" value="DinB/YfiT-like"/>
</dbReference>
<sequence length="163" mass="18402">MTISEQLTHDLENVLFGDPWYGKPVYTLLDEVGFETAFEKPAGSVHSIADIVLHMLAWTEEVLDRMNGLTAQLPSSGDWPEHGEPSEQKWQNYVNDLKLLNVNLLGVIRDFPEPDWNQPIKDERNPELGTGVSFEELVKGLIQHNIYHSAQVALLTRIIQIGA</sequence>